<accession>A0ABN9T4B9</accession>
<feature type="domain" description="BTB" evidence="2">
    <location>
        <begin position="17"/>
        <end position="73"/>
    </location>
</feature>
<dbReference type="PROSITE" id="PS50097">
    <property type="entry name" value="BTB"/>
    <property type="match status" value="1"/>
</dbReference>
<dbReference type="Pfam" id="PF00651">
    <property type="entry name" value="BTB"/>
    <property type="match status" value="1"/>
</dbReference>
<evidence type="ECO:0000313" key="4">
    <source>
        <dbReference type="Proteomes" id="UP001189429"/>
    </source>
</evidence>
<dbReference type="InterPro" id="IPR011333">
    <property type="entry name" value="SKP1/BTB/POZ_sf"/>
</dbReference>
<evidence type="ECO:0000259" key="2">
    <source>
        <dbReference type="PROSITE" id="PS50097"/>
    </source>
</evidence>
<feature type="region of interest" description="Disordered" evidence="1">
    <location>
        <begin position="82"/>
        <end position="121"/>
    </location>
</feature>
<dbReference type="Gene3D" id="3.30.710.10">
    <property type="entry name" value="Potassium Channel Kv1.1, Chain A"/>
    <property type="match status" value="1"/>
</dbReference>
<dbReference type="PANTHER" id="PTHR24413">
    <property type="entry name" value="SPECKLE-TYPE POZ PROTEIN"/>
    <property type="match status" value="1"/>
</dbReference>
<organism evidence="3 4">
    <name type="scientific">Prorocentrum cordatum</name>
    <dbReference type="NCBI Taxonomy" id="2364126"/>
    <lineage>
        <taxon>Eukaryota</taxon>
        <taxon>Sar</taxon>
        <taxon>Alveolata</taxon>
        <taxon>Dinophyceae</taxon>
        <taxon>Prorocentrales</taxon>
        <taxon>Prorocentraceae</taxon>
        <taxon>Prorocentrum</taxon>
    </lineage>
</organism>
<comment type="caution">
    <text evidence="3">The sequence shown here is derived from an EMBL/GenBank/DDBJ whole genome shotgun (WGS) entry which is preliminary data.</text>
</comment>
<feature type="compositionally biased region" description="Polar residues" evidence="1">
    <location>
        <begin position="82"/>
        <end position="91"/>
    </location>
</feature>
<dbReference type="InterPro" id="IPR000210">
    <property type="entry name" value="BTB/POZ_dom"/>
</dbReference>
<reference evidence="3" key="1">
    <citation type="submission" date="2023-10" db="EMBL/GenBank/DDBJ databases">
        <authorList>
            <person name="Chen Y."/>
            <person name="Shah S."/>
            <person name="Dougan E. K."/>
            <person name="Thang M."/>
            <person name="Chan C."/>
        </authorList>
    </citation>
    <scope>NUCLEOTIDE SEQUENCE [LARGE SCALE GENOMIC DNA]</scope>
</reference>
<evidence type="ECO:0000256" key="1">
    <source>
        <dbReference type="SAM" id="MobiDB-lite"/>
    </source>
</evidence>
<gene>
    <name evidence="3" type="ORF">PCOR1329_LOCUS35251</name>
</gene>
<feature type="compositionally biased region" description="Low complexity" evidence="1">
    <location>
        <begin position="92"/>
        <end position="121"/>
    </location>
</feature>
<dbReference type="Proteomes" id="UP001189429">
    <property type="component" value="Unassembled WGS sequence"/>
</dbReference>
<name>A0ABN9T4B9_9DINO</name>
<proteinExistence type="predicted"/>
<protein>
    <recommendedName>
        <fullName evidence="2">BTB domain-containing protein</fullName>
    </recommendedName>
</protein>
<dbReference type="EMBL" id="CAUYUJ010014308">
    <property type="protein sequence ID" value="CAK0839602.1"/>
    <property type="molecule type" value="Genomic_DNA"/>
</dbReference>
<evidence type="ECO:0000313" key="3">
    <source>
        <dbReference type="EMBL" id="CAK0839602.1"/>
    </source>
</evidence>
<keyword evidence="4" id="KW-1185">Reference proteome</keyword>
<dbReference type="SUPFAM" id="SSF54695">
    <property type="entry name" value="POZ domain"/>
    <property type="match status" value="1"/>
</dbReference>
<sequence length="121" mass="13469">MHSPQLTKKLWTDRLFTDMEVVCGERRFAAHRAVLAAASPVFAAMLSSGMHESQVCEISIGDADERAVQDALESTCTRGSSERMSATGWSCSATSTTSRASWSSRRRWPSPTSRPRTWCRR</sequence>